<evidence type="ECO:0000256" key="9">
    <source>
        <dbReference type="ARBA" id="ARBA00023180"/>
    </source>
</evidence>
<dbReference type="FunFam" id="3.40.50.2300:FF:000016">
    <property type="entry name" value="Taste 1 receptor member 2"/>
    <property type="match status" value="1"/>
</dbReference>
<keyword evidence="5" id="KW-1133">Transmembrane helix</keyword>
<comment type="caution">
    <text evidence="12">The sequence shown here is derived from an EMBL/GenBank/DDBJ whole genome shotgun (WGS) entry which is preliminary data.</text>
</comment>
<dbReference type="InterPro" id="IPR000068">
    <property type="entry name" value="GPCR_3_Ca_sens_rcpt-rel"/>
</dbReference>
<evidence type="ECO:0000313" key="12">
    <source>
        <dbReference type="EMBL" id="KAJ8367763.1"/>
    </source>
</evidence>
<accession>A0A9Q1FU24</accession>
<keyword evidence="9" id="KW-0325">Glycoprotein</keyword>
<reference evidence="12" key="1">
    <citation type="journal article" date="2023" name="Science">
        <title>Genome structures resolve the early diversification of teleost fishes.</title>
        <authorList>
            <person name="Parey E."/>
            <person name="Louis A."/>
            <person name="Montfort J."/>
            <person name="Bouchez O."/>
            <person name="Roques C."/>
            <person name="Iampietro C."/>
            <person name="Lluch J."/>
            <person name="Castinel A."/>
            <person name="Donnadieu C."/>
            <person name="Desvignes T."/>
            <person name="Floi Bucao C."/>
            <person name="Jouanno E."/>
            <person name="Wen M."/>
            <person name="Mejri S."/>
            <person name="Dirks R."/>
            <person name="Jansen H."/>
            <person name="Henkel C."/>
            <person name="Chen W.J."/>
            <person name="Zahm M."/>
            <person name="Cabau C."/>
            <person name="Klopp C."/>
            <person name="Thompson A.W."/>
            <person name="Robinson-Rechavi M."/>
            <person name="Braasch I."/>
            <person name="Lecointre G."/>
            <person name="Bobe J."/>
            <person name="Postlethwait J.H."/>
            <person name="Berthelot C."/>
            <person name="Roest Crollius H."/>
            <person name="Guiguen Y."/>
        </authorList>
    </citation>
    <scope>NUCLEOTIDE SEQUENCE</scope>
    <source>
        <strain evidence="12">WJC10195</strain>
    </source>
</reference>
<evidence type="ECO:0000256" key="3">
    <source>
        <dbReference type="ARBA" id="ARBA00022692"/>
    </source>
</evidence>
<evidence type="ECO:0000256" key="5">
    <source>
        <dbReference type="ARBA" id="ARBA00022989"/>
    </source>
</evidence>
<evidence type="ECO:0000256" key="4">
    <source>
        <dbReference type="ARBA" id="ARBA00022729"/>
    </source>
</evidence>
<comment type="subcellular location">
    <subcellularLocation>
        <location evidence="1">Cell membrane</location>
        <topology evidence="1">Multi-pass membrane protein</topology>
    </subcellularLocation>
</comment>
<keyword evidence="8" id="KW-0675">Receptor</keyword>
<keyword evidence="10" id="KW-0807">Transducer</keyword>
<dbReference type="InterPro" id="IPR028082">
    <property type="entry name" value="Peripla_BP_I"/>
</dbReference>
<dbReference type="AlphaFoldDB" id="A0A9Q1FU24"/>
<protein>
    <recommendedName>
        <fullName evidence="11">Receptor ligand binding region domain-containing protein</fullName>
    </recommendedName>
</protein>
<evidence type="ECO:0000259" key="11">
    <source>
        <dbReference type="Pfam" id="PF01094"/>
    </source>
</evidence>
<dbReference type="Pfam" id="PF01094">
    <property type="entry name" value="ANF_receptor"/>
    <property type="match status" value="1"/>
</dbReference>
<dbReference type="InterPro" id="IPR001828">
    <property type="entry name" value="ANF_lig-bd_rcpt"/>
</dbReference>
<keyword evidence="4" id="KW-0732">Signal</keyword>
<evidence type="ECO:0000256" key="10">
    <source>
        <dbReference type="ARBA" id="ARBA00023224"/>
    </source>
</evidence>
<dbReference type="OrthoDB" id="5984008at2759"/>
<evidence type="ECO:0000256" key="6">
    <source>
        <dbReference type="ARBA" id="ARBA00023040"/>
    </source>
</evidence>
<evidence type="ECO:0000256" key="1">
    <source>
        <dbReference type="ARBA" id="ARBA00004651"/>
    </source>
</evidence>
<organism evidence="12 13">
    <name type="scientific">Synaphobranchus kaupii</name>
    <name type="common">Kaup's arrowtooth eel</name>
    <dbReference type="NCBI Taxonomy" id="118154"/>
    <lineage>
        <taxon>Eukaryota</taxon>
        <taxon>Metazoa</taxon>
        <taxon>Chordata</taxon>
        <taxon>Craniata</taxon>
        <taxon>Vertebrata</taxon>
        <taxon>Euteleostomi</taxon>
        <taxon>Actinopterygii</taxon>
        <taxon>Neopterygii</taxon>
        <taxon>Teleostei</taxon>
        <taxon>Anguilliformes</taxon>
        <taxon>Synaphobranchidae</taxon>
        <taxon>Synaphobranchus</taxon>
    </lineage>
</organism>
<sequence>MIPKVYNQERVLEILNVMKRSSARVVVVFAVEGELALLLKDYMEQNITGIQWIASEAWVTASLFSGREFYPFLGGTIGYALQQGQQQHPGLLPAAPLCRAGALLEQHSAYLNTSNPSNSFNAYKAVYAIAHSLQNLISCKPGKGPFHNSSCADVSNIQPWQVIT</sequence>
<feature type="domain" description="Receptor ligand binding region" evidence="11">
    <location>
        <begin position="11"/>
        <end position="163"/>
    </location>
</feature>
<evidence type="ECO:0000256" key="7">
    <source>
        <dbReference type="ARBA" id="ARBA00023136"/>
    </source>
</evidence>
<name>A0A9Q1FU24_SYNKA</name>
<evidence type="ECO:0000256" key="2">
    <source>
        <dbReference type="ARBA" id="ARBA00022475"/>
    </source>
</evidence>
<keyword evidence="13" id="KW-1185">Reference proteome</keyword>
<evidence type="ECO:0000313" key="13">
    <source>
        <dbReference type="Proteomes" id="UP001152622"/>
    </source>
</evidence>
<keyword evidence="3" id="KW-0812">Transmembrane</keyword>
<dbReference type="SUPFAM" id="SSF53822">
    <property type="entry name" value="Periplasmic binding protein-like I"/>
    <property type="match status" value="1"/>
</dbReference>
<dbReference type="GO" id="GO:0005886">
    <property type="term" value="C:plasma membrane"/>
    <property type="evidence" value="ECO:0007669"/>
    <property type="project" value="UniProtKB-SubCell"/>
</dbReference>
<dbReference type="Gene3D" id="3.40.50.2300">
    <property type="match status" value="1"/>
</dbReference>
<dbReference type="EMBL" id="JAINUF010000003">
    <property type="protein sequence ID" value="KAJ8367763.1"/>
    <property type="molecule type" value="Genomic_DNA"/>
</dbReference>
<dbReference type="Proteomes" id="UP001152622">
    <property type="component" value="Chromosome 3"/>
</dbReference>
<keyword evidence="7" id="KW-0472">Membrane</keyword>
<keyword evidence="2" id="KW-1003">Cell membrane</keyword>
<gene>
    <name evidence="12" type="ORF">SKAU_G00077910</name>
</gene>
<dbReference type="PANTHER" id="PTHR24061">
    <property type="entry name" value="CALCIUM-SENSING RECEPTOR-RELATED"/>
    <property type="match status" value="1"/>
</dbReference>
<dbReference type="PANTHER" id="PTHR24061:SF504">
    <property type="entry name" value="EXTRACELLULAR CALCIUM-SENSING RECEPTOR ISOFORM X2-RELATED"/>
    <property type="match status" value="1"/>
</dbReference>
<dbReference type="GO" id="GO:0004930">
    <property type="term" value="F:G protein-coupled receptor activity"/>
    <property type="evidence" value="ECO:0007669"/>
    <property type="project" value="UniProtKB-KW"/>
</dbReference>
<proteinExistence type="predicted"/>
<keyword evidence="6" id="KW-0297">G-protein coupled receptor</keyword>
<evidence type="ECO:0000256" key="8">
    <source>
        <dbReference type="ARBA" id="ARBA00023170"/>
    </source>
</evidence>